<dbReference type="Gene3D" id="3.10.28.10">
    <property type="entry name" value="Homing endonucleases"/>
    <property type="match status" value="1"/>
</dbReference>
<dbReference type="Pfam" id="PF05203">
    <property type="entry name" value="Hom_end_hint"/>
    <property type="match status" value="1"/>
</dbReference>
<organism evidence="3">
    <name type="scientific">viral metagenome</name>
    <dbReference type="NCBI Taxonomy" id="1070528"/>
    <lineage>
        <taxon>unclassified sequences</taxon>
        <taxon>metagenomes</taxon>
        <taxon>organismal metagenomes</taxon>
    </lineage>
</organism>
<dbReference type="GO" id="GO:0004519">
    <property type="term" value="F:endonuclease activity"/>
    <property type="evidence" value="ECO:0007669"/>
    <property type="project" value="InterPro"/>
</dbReference>
<evidence type="ECO:0000256" key="1">
    <source>
        <dbReference type="SAM" id="MobiDB-lite"/>
    </source>
</evidence>
<feature type="domain" description="DOD-type homing endonuclease" evidence="2">
    <location>
        <begin position="484"/>
        <end position="612"/>
    </location>
</feature>
<sequence length="1648" mass="189674">MENKELPSLVTLETKPKLTEKPIVKINFQGLKPKVDEQEEEKKSVVKIVNKRKGADYRKAIFDRLYANKINTGYVSVVSELKSQKPMPVIEEKEEKGEPLKTGKKLVIRNVEFKIPSKKEEVIEEEEEDEEKSVKQDEIEEQSVKQDEDEEKSVEQDEVEVEDEEAGLRKLVEATEKTVEVAEEKTEKAKRGRKPKDKGKVEEKNELLVDLTTAVLNNTKVTDRLPKEKEKRVLATSTFYMNNRKIFIQKLSEIFKNYRIDLQKNENSISCENRSQNDNFDLLTHQKVVRDYLSLYTPYRGLLLYHGLGSGKCHKINTPIMMHNGSIKMVQDIQVGDFLMGDDSKPRTVLSLARGVDKMYEVCPVKGDKYTVNQEHILCLKASGFPKFSRNNHKSNTNYNIQWIEENKFMSKTFTFNKENEVDKQKEANSFFENIKANPETNNNVYETSINDYLKLSDKMKGFLKGYKVALDFDEKQLPIDPYMIGYWLGDGTSSRSEITCQDSTVIHYYAQNLKKYELSLIYRSGYTYGITGNGKLNNNLFLNTLKDLNMLNNKLIPDVYKLNSRENRLKLLAGLLDSDGHYCKNKSCFEFTQKNEKLMDDVIFLCRSLGFACYKSVKTTTWTYNNVEKKGTAYRITISGEGIQDIPTIIPRKRAEARKQIKDVLVTGISINYVNEDNYYGFMLDGNCRYVMGDFTVTHNTCTSIAIAEGMKTNKRVFVLTPASLKMNFFSEMKKCGDELYKKNQFWEFVSIDGKPDYVGILSKALSLSSEYIKKHRGAWMVNITKESNYSDLSSDDQKTLDEQLNEMIRTKYTDINYNGLNMNRLNLLSGDQTRNPFDNCVVVIDEAHNFVSRIVNKVKQKKSTTIAYILYEYLMSAKNARVVLLSGTPIINYPNEIGILFNILRGYIKSWAFTINVKTTDKVTTDTILGMFDKENLKTYDFVEYNGNILTVTRNPFGFINTKKRGAAKGVPRATKKDKEKVGGAKNKTKKADKKTKTNKKTKILDNSEFIEEVKNSEEVEDLAEQNYRVPQDLYEGGSDSFNKYDGVKLDDTGNISDFDFQEKILSILKKNGLEVQKGSIKVTNYKALPDNPDAFFNMFVNSETGEIKNINLFQRRILGLTSYFRSAQEQLLPSFVKTDSGELYHVVKSPMSPHQFGIYEKIRKEEADRESKNKKRKLKAKTKEELYEISSTYRIFSRAACNFTFPVSIDRPVPNVKENSEISENLFDAVPLAERKFTDAYASVDDEENKEEDEEEIAPAEESKYEGRIQKALEDVSVIDEETKKSKYLNKDALGVYSPKFKEVLENLLDEENEGLHLLYSHFRTIEGIGILKLILQANGFAEFKIKKNGSVWEIEETEEDIGKPRFVLYTGTETPEEKEIIRNIYNSAWDFVPATIVSKLQERNENNFLGEIIKIFMITSSGAEGINLRNTRFVHIIEPYWHMVRIDQVVGRARRICSHQDLPEDMRTVKVFLYVTIFSEQQKTDEKNIELRIRDLSRIDGKTPVTTDETLFEMASIKQKTNNQILTAVKETAIDCQLYSNISKKSNDSENLVCFGFGKIESNQFSSYPSFENDRSTKEGLDVKTVRWTARRITEDGIDYALNENTMEVYDYESYQRAKELGADLILIGKLEKVKGKYKIIRNL</sequence>
<reference evidence="3" key="1">
    <citation type="journal article" date="2020" name="Nature">
        <title>Giant virus diversity and host interactions through global metagenomics.</title>
        <authorList>
            <person name="Schulz F."/>
            <person name="Roux S."/>
            <person name="Paez-Espino D."/>
            <person name="Jungbluth S."/>
            <person name="Walsh D.A."/>
            <person name="Denef V.J."/>
            <person name="McMahon K.D."/>
            <person name="Konstantinidis K.T."/>
            <person name="Eloe-Fadrosh E.A."/>
            <person name="Kyrpides N.C."/>
            <person name="Woyke T."/>
        </authorList>
    </citation>
    <scope>NUCLEOTIDE SEQUENCE</scope>
    <source>
        <strain evidence="3">GVMAG-M-3300027708-20</strain>
    </source>
</reference>
<dbReference type="GO" id="GO:0030908">
    <property type="term" value="P:protein splicing"/>
    <property type="evidence" value="ECO:0007669"/>
    <property type="project" value="InterPro"/>
</dbReference>
<dbReference type="InterPro" id="IPR004042">
    <property type="entry name" value="Intein_endonuc_central"/>
</dbReference>
<dbReference type="InterPro" id="IPR007869">
    <property type="entry name" value="Homing_endonuc_PI-Sce"/>
</dbReference>
<feature type="region of interest" description="Disordered" evidence="1">
    <location>
        <begin position="181"/>
        <end position="201"/>
    </location>
</feature>
<feature type="region of interest" description="Disordered" evidence="1">
    <location>
        <begin position="972"/>
        <end position="1000"/>
    </location>
</feature>
<dbReference type="SUPFAM" id="SSF51294">
    <property type="entry name" value="Hedgehog/intein (Hint) domain"/>
    <property type="match status" value="1"/>
</dbReference>
<dbReference type="EMBL" id="MN740390">
    <property type="protein sequence ID" value="QHU04058.1"/>
    <property type="molecule type" value="Genomic_DNA"/>
</dbReference>
<dbReference type="Gene3D" id="2.170.16.10">
    <property type="entry name" value="Hedgehog/Intein (Hint) domain"/>
    <property type="match status" value="1"/>
</dbReference>
<dbReference type="InterPro" id="IPR036844">
    <property type="entry name" value="Hint_dom_sf"/>
</dbReference>
<dbReference type="InterPro" id="IPR027417">
    <property type="entry name" value="P-loop_NTPase"/>
</dbReference>
<dbReference type="GO" id="GO:0003677">
    <property type="term" value="F:DNA binding"/>
    <property type="evidence" value="ECO:0007669"/>
    <property type="project" value="InterPro"/>
</dbReference>
<evidence type="ECO:0000313" key="3">
    <source>
        <dbReference type="EMBL" id="QHU04058.1"/>
    </source>
</evidence>
<accession>A0A6C0JJU4</accession>
<feature type="region of interest" description="Disordered" evidence="1">
    <location>
        <begin position="119"/>
        <end position="166"/>
    </location>
</feature>
<feature type="compositionally biased region" description="Acidic residues" evidence="1">
    <location>
        <begin position="122"/>
        <end position="131"/>
    </location>
</feature>
<dbReference type="SUPFAM" id="SSF55608">
    <property type="entry name" value="Homing endonucleases"/>
    <property type="match status" value="1"/>
</dbReference>
<protein>
    <recommendedName>
        <fullName evidence="2">DOD-type homing endonuclease domain-containing protein</fullName>
    </recommendedName>
</protein>
<dbReference type="Pfam" id="PF05204">
    <property type="entry name" value="Hom_end"/>
    <property type="match status" value="1"/>
</dbReference>
<feature type="compositionally biased region" description="Acidic residues" evidence="1">
    <location>
        <begin position="147"/>
        <end position="165"/>
    </location>
</feature>
<feature type="compositionally biased region" description="Basic residues" evidence="1">
    <location>
        <begin position="989"/>
        <end position="1000"/>
    </location>
</feature>
<dbReference type="PANTHER" id="PTHR36812:SF9">
    <property type="entry name" value="MYB-LIKE PROTEIN X ISOFORM X1"/>
    <property type="match status" value="1"/>
</dbReference>
<proteinExistence type="predicted"/>
<dbReference type="InterPro" id="IPR027434">
    <property type="entry name" value="Homing_endonucl"/>
</dbReference>
<evidence type="ECO:0000259" key="2">
    <source>
        <dbReference type="PROSITE" id="PS50819"/>
    </source>
</evidence>
<dbReference type="PROSITE" id="PS50819">
    <property type="entry name" value="INTEIN_ENDONUCLEASE"/>
    <property type="match status" value="1"/>
</dbReference>
<dbReference type="InterPro" id="IPR007868">
    <property type="entry name" value="Hom_end_hint"/>
</dbReference>
<name>A0A6C0JJU4_9ZZZZ</name>
<dbReference type="SUPFAM" id="SSF52540">
    <property type="entry name" value="P-loop containing nucleoside triphosphate hydrolases"/>
    <property type="match status" value="2"/>
</dbReference>
<feature type="compositionally biased region" description="Basic and acidic residues" evidence="1">
    <location>
        <begin position="132"/>
        <end position="146"/>
    </location>
</feature>
<feature type="region of interest" description="Disordered" evidence="1">
    <location>
        <begin position="1244"/>
        <end position="1266"/>
    </location>
</feature>
<dbReference type="PANTHER" id="PTHR36812">
    <property type="entry name" value="NEUROFILAMENT TRIPLET M PROTEIN-LIKE PROTEIN"/>
    <property type="match status" value="1"/>
</dbReference>
<dbReference type="Gene3D" id="3.40.50.300">
    <property type="entry name" value="P-loop containing nucleotide triphosphate hydrolases"/>
    <property type="match status" value="2"/>
</dbReference>
<feature type="compositionally biased region" description="Acidic residues" evidence="1">
    <location>
        <begin position="1247"/>
        <end position="1262"/>
    </location>
</feature>